<proteinExistence type="predicted"/>
<evidence type="ECO:0000256" key="1">
    <source>
        <dbReference type="SAM" id="MobiDB-lite"/>
    </source>
</evidence>
<keyword evidence="4" id="KW-1185">Reference proteome</keyword>
<name>A0A561EXG7_9ACTN</name>
<feature type="region of interest" description="Disordered" evidence="1">
    <location>
        <begin position="300"/>
        <end position="490"/>
    </location>
</feature>
<evidence type="ECO:0000313" key="3">
    <source>
        <dbReference type="EMBL" id="TWE20301.1"/>
    </source>
</evidence>
<evidence type="ECO:0000313" key="4">
    <source>
        <dbReference type="Proteomes" id="UP000318416"/>
    </source>
</evidence>
<comment type="caution">
    <text evidence="3">The sequence shown here is derived from an EMBL/GenBank/DDBJ whole genome shotgun (WGS) entry which is preliminary data.</text>
</comment>
<reference evidence="3 4" key="1">
    <citation type="submission" date="2019-06" db="EMBL/GenBank/DDBJ databases">
        <title>Sequencing the genomes of 1000 actinobacteria strains.</title>
        <authorList>
            <person name="Klenk H.-P."/>
        </authorList>
    </citation>
    <scope>NUCLEOTIDE SEQUENCE [LARGE SCALE GENOMIC DNA]</scope>
    <source>
        <strain evidence="3 4">DSM 41649</strain>
    </source>
</reference>
<sequence length="490" mass="50362">MALELPPGLDTVLNILGVDWPQANEDEVVRLADELRKLASTIDSVQMAADKALTTLREAYHGDSADKLAELWGTISKYSRMVVDACGATATALNAAALVIEGCKGATLTQLVLTQGELAAASATGPWSTAAIIAAGKQIVSSILEEAVSALGQALAQPVGDLVETVVKDLTAGVSGPSNSPGFGVDLEKLASCAVELRRHADDIDSHGNSFRQIVEGLDVGRPGDMFGKLVIAAAEQIATSIGMEVLKRLLGSFRGTADRMDQVARNLTENEDSHTKQLHGILTEKKSLSSLSPLKLAGGVSNVTAGNPRHSSPAADDGPRPGFDRAGIGAATGGAHLPNAAGSPASRGARTSRAPGLLAPDQPSAEARPTGTSPQQPRAQQAGPHPFSTHHGSTQPAPRSTPGFVAGHQGTEPTGLGRPAMAQTPGGPDPAPYGQAPYGQAAGDGQQGQGTTGQSAQQRNTLRPREEAPSEDPVELRAAPSRDDVTPDT</sequence>
<dbReference type="RefSeq" id="WP_145794570.1">
    <property type="nucleotide sequence ID" value="NZ_BAAABR010000017.1"/>
</dbReference>
<dbReference type="Proteomes" id="UP000318416">
    <property type="component" value="Unassembled WGS sequence"/>
</dbReference>
<organism evidence="3 4">
    <name type="scientific">Kitasatospora atroaurantiaca</name>
    <dbReference type="NCBI Taxonomy" id="285545"/>
    <lineage>
        <taxon>Bacteria</taxon>
        <taxon>Bacillati</taxon>
        <taxon>Actinomycetota</taxon>
        <taxon>Actinomycetes</taxon>
        <taxon>Kitasatosporales</taxon>
        <taxon>Streptomycetaceae</taxon>
        <taxon>Kitasatospora</taxon>
    </lineage>
</organism>
<protein>
    <recommendedName>
        <fullName evidence="2">Outer membrane channel protein CpnT-like N-terminal domain-containing protein</fullName>
    </recommendedName>
</protein>
<feature type="compositionally biased region" description="Low complexity" evidence="1">
    <location>
        <begin position="433"/>
        <end position="445"/>
    </location>
</feature>
<dbReference type="EMBL" id="VIVR01000001">
    <property type="protein sequence ID" value="TWE20301.1"/>
    <property type="molecule type" value="Genomic_DNA"/>
</dbReference>
<dbReference type="AlphaFoldDB" id="A0A561EXG7"/>
<dbReference type="OrthoDB" id="3870143at2"/>
<feature type="compositionally biased region" description="Polar residues" evidence="1">
    <location>
        <begin position="371"/>
        <end position="380"/>
    </location>
</feature>
<accession>A0A561EXG7</accession>
<feature type="compositionally biased region" description="Basic and acidic residues" evidence="1">
    <location>
        <begin position="481"/>
        <end position="490"/>
    </location>
</feature>
<gene>
    <name evidence="3" type="ORF">FB465_5450</name>
</gene>
<dbReference type="InterPro" id="IPR057746">
    <property type="entry name" value="CpnT-like_N"/>
</dbReference>
<feature type="domain" description="Outer membrane channel protein CpnT-like N-terminal" evidence="2">
    <location>
        <begin position="12"/>
        <end position="132"/>
    </location>
</feature>
<dbReference type="Gene3D" id="1.10.287.1060">
    <property type="entry name" value="ESAT-6-like"/>
    <property type="match status" value="1"/>
</dbReference>
<evidence type="ECO:0000259" key="2">
    <source>
        <dbReference type="Pfam" id="PF25547"/>
    </source>
</evidence>
<dbReference type="Pfam" id="PF25547">
    <property type="entry name" value="WXG100_2"/>
    <property type="match status" value="1"/>
</dbReference>